<gene>
    <name evidence="1" type="ORF">RYX45_22165</name>
</gene>
<dbReference type="Proteomes" id="UP001285636">
    <property type="component" value="Unassembled WGS sequence"/>
</dbReference>
<evidence type="ECO:0000313" key="2">
    <source>
        <dbReference type="Proteomes" id="UP001285636"/>
    </source>
</evidence>
<reference evidence="1" key="1">
    <citation type="submission" date="2023-10" db="EMBL/GenBank/DDBJ databases">
        <title>Screening of Alkalihalophilus pseudofirmusBZ-TG-HK211 and Its Alleviation of Salt Stress on Rapeseed Growth.</title>
        <authorList>
            <person name="Zhao B."/>
            <person name="Guo T."/>
        </authorList>
    </citation>
    <scope>NUCLEOTIDE SEQUENCE</scope>
    <source>
        <strain evidence="1">BZ-TG-HK211</strain>
    </source>
</reference>
<feature type="non-terminal residue" evidence="1">
    <location>
        <position position="81"/>
    </location>
</feature>
<dbReference type="RefSeq" id="WP_323467999.1">
    <property type="nucleotide sequence ID" value="NZ_JAWJAY010000595.1"/>
</dbReference>
<dbReference type="Gene3D" id="1.20.120.330">
    <property type="entry name" value="Nucleotidyltransferases domain 2"/>
    <property type="match status" value="1"/>
</dbReference>
<dbReference type="Pfam" id="PF08780">
    <property type="entry name" value="NTase_sub_bind"/>
    <property type="match status" value="1"/>
</dbReference>
<dbReference type="InterPro" id="IPR010235">
    <property type="entry name" value="HepT"/>
</dbReference>
<protein>
    <submittedName>
        <fullName evidence="1">HI0074 family nucleotidyltransferase substrate-binding subunit</fullName>
    </submittedName>
</protein>
<dbReference type="AlphaFoldDB" id="A0AAJ2NSU3"/>
<comment type="caution">
    <text evidence="1">The sequence shown here is derived from an EMBL/GenBank/DDBJ whole genome shotgun (WGS) entry which is preliminary data.</text>
</comment>
<name>A0AAJ2NSU3_ALKPS</name>
<sequence>MNKERLLERLDDYKRATKRLEDATEITLDNDIIFDGVIQRFEFTFEQSWKLMKQFLEYTGINEIRSPRTTIREAYSYGLIE</sequence>
<dbReference type="NCBIfam" id="TIGR01987">
    <property type="entry name" value="HI0074"/>
    <property type="match status" value="1"/>
</dbReference>
<accession>A0AAJ2NSU3</accession>
<evidence type="ECO:0000313" key="1">
    <source>
        <dbReference type="EMBL" id="MDV2887876.1"/>
    </source>
</evidence>
<proteinExistence type="predicted"/>
<dbReference type="EMBL" id="JAWJAY010000595">
    <property type="protein sequence ID" value="MDV2887876.1"/>
    <property type="molecule type" value="Genomic_DNA"/>
</dbReference>
<organism evidence="1 2">
    <name type="scientific">Alkalihalophilus pseudofirmus</name>
    <name type="common">Bacillus pseudofirmus</name>
    <dbReference type="NCBI Taxonomy" id="79885"/>
    <lineage>
        <taxon>Bacteria</taxon>
        <taxon>Bacillati</taxon>
        <taxon>Bacillota</taxon>
        <taxon>Bacilli</taxon>
        <taxon>Bacillales</taxon>
        <taxon>Bacillaceae</taxon>
        <taxon>Alkalihalophilus</taxon>
    </lineage>
</organism>
<dbReference type="SUPFAM" id="SSF81593">
    <property type="entry name" value="Nucleotidyltransferase substrate binding subunit/domain"/>
    <property type="match status" value="1"/>
</dbReference>